<dbReference type="InterPro" id="IPR000836">
    <property type="entry name" value="PRTase_dom"/>
</dbReference>
<dbReference type="InterPro" id="IPR044005">
    <property type="entry name" value="DZR_2"/>
</dbReference>
<keyword evidence="5" id="KW-1185">Reference proteome</keyword>
<dbReference type="Proteomes" id="UP000198661">
    <property type="component" value="Unassembled WGS sequence"/>
</dbReference>
<protein>
    <submittedName>
        <fullName evidence="4">ComF family protein</fullName>
    </submittedName>
</protein>
<dbReference type="InterPro" id="IPR051910">
    <property type="entry name" value="ComF/GntX_DNA_util-trans"/>
</dbReference>
<evidence type="ECO:0000259" key="2">
    <source>
        <dbReference type="Pfam" id="PF00156"/>
    </source>
</evidence>
<feature type="domain" description="Double zinc ribbon" evidence="3">
    <location>
        <begin position="5"/>
        <end position="65"/>
    </location>
</feature>
<dbReference type="AlphaFoldDB" id="A0A1I2LUS8"/>
<feature type="domain" description="Phosphoribosyltransferase" evidence="2">
    <location>
        <begin position="141"/>
        <end position="235"/>
    </location>
</feature>
<dbReference type="STRING" id="201973.SAMN04488025_105163"/>
<accession>A0A1I2LUS8</accession>
<evidence type="ECO:0000259" key="3">
    <source>
        <dbReference type="Pfam" id="PF18912"/>
    </source>
</evidence>
<evidence type="ECO:0000313" key="5">
    <source>
        <dbReference type="Proteomes" id="UP000198661"/>
    </source>
</evidence>
<dbReference type="CDD" id="cd06223">
    <property type="entry name" value="PRTases_typeI"/>
    <property type="match status" value="1"/>
</dbReference>
<organism evidence="4 5">
    <name type="scientific">Planifilum fulgidum</name>
    <dbReference type="NCBI Taxonomy" id="201973"/>
    <lineage>
        <taxon>Bacteria</taxon>
        <taxon>Bacillati</taxon>
        <taxon>Bacillota</taxon>
        <taxon>Bacilli</taxon>
        <taxon>Bacillales</taxon>
        <taxon>Thermoactinomycetaceae</taxon>
        <taxon>Planifilum</taxon>
    </lineage>
</organism>
<dbReference type="Gene3D" id="3.40.50.2020">
    <property type="match status" value="1"/>
</dbReference>
<proteinExistence type="inferred from homology"/>
<dbReference type="Pfam" id="PF00156">
    <property type="entry name" value="Pribosyltran"/>
    <property type="match status" value="1"/>
</dbReference>
<dbReference type="InterPro" id="IPR029057">
    <property type="entry name" value="PRTase-like"/>
</dbReference>
<dbReference type="PANTHER" id="PTHR47505">
    <property type="entry name" value="DNA UTILIZATION PROTEIN YHGH"/>
    <property type="match status" value="1"/>
</dbReference>
<dbReference type="SUPFAM" id="SSF53271">
    <property type="entry name" value="PRTase-like"/>
    <property type="match status" value="1"/>
</dbReference>
<dbReference type="Pfam" id="PF18912">
    <property type="entry name" value="DZR_2"/>
    <property type="match status" value="1"/>
</dbReference>
<dbReference type="PANTHER" id="PTHR47505:SF1">
    <property type="entry name" value="DNA UTILIZATION PROTEIN YHGH"/>
    <property type="match status" value="1"/>
</dbReference>
<evidence type="ECO:0000256" key="1">
    <source>
        <dbReference type="ARBA" id="ARBA00008007"/>
    </source>
</evidence>
<dbReference type="EMBL" id="FOOK01000005">
    <property type="protein sequence ID" value="SFF80781.1"/>
    <property type="molecule type" value="Genomic_DNA"/>
</dbReference>
<gene>
    <name evidence="4" type="ORF">SAMN04488025_105163</name>
</gene>
<evidence type="ECO:0000313" key="4">
    <source>
        <dbReference type="EMBL" id="SFF80781.1"/>
    </source>
</evidence>
<sequence length="236" mass="26544">MWEHLFPPPPTCWFCSSPAGGRFGSGVWERVCAGCRRRLVRIVPPLCRRCGKSLSGQGPALCGDCEGRAGHLDQNRSVVRYNDFAREIVALFKYRGRERLARPLGRMMAEEACKMVPLPDWVTFVPLHPSRLKDRGFNQAELLARIVSAHLNRPLVPLLKRIRPTEPQSQKSRRERLVALRGAFAPAADRKILGKMAGVRVLIVDDVYTTGSTLEECARILKEERVKSVVSVTFAR</sequence>
<reference evidence="4 5" key="1">
    <citation type="submission" date="2016-10" db="EMBL/GenBank/DDBJ databases">
        <authorList>
            <person name="de Groot N.N."/>
        </authorList>
    </citation>
    <scope>NUCLEOTIDE SEQUENCE [LARGE SCALE GENOMIC DNA]</scope>
    <source>
        <strain evidence="4 5">DSM 44945</strain>
    </source>
</reference>
<name>A0A1I2LUS8_9BACL</name>
<comment type="similarity">
    <text evidence="1">Belongs to the ComF/GntX family.</text>
</comment>